<protein>
    <submittedName>
        <fullName evidence="1">Uncharacterized protein</fullName>
    </submittedName>
</protein>
<dbReference type="Proteomes" id="UP000245206">
    <property type="component" value="Unassembled WGS sequence"/>
</dbReference>
<organism evidence="1 2">
    <name type="scientific">Leptospira ellinghausenii</name>
    <dbReference type="NCBI Taxonomy" id="1917822"/>
    <lineage>
        <taxon>Bacteria</taxon>
        <taxon>Pseudomonadati</taxon>
        <taxon>Spirochaetota</taxon>
        <taxon>Spirochaetia</taxon>
        <taxon>Leptospirales</taxon>
        <taxon>Leptospiraceae</taxon>
        <taxon>Leptospira</taxon>
    </lineage>
</organism>
<reference evidence="2" key="1">
    <citation type="journal article" date="2019" name="Microbiol. Immunol.">
        <title>Molecular and phenotypic characterization of Leptospira johnsonii sp. nov., Leptospira ellinghausenii sp. nov. and Leptospira ryugenii sp. nov. isolated from soil and water in Japan.</title>
        <authorList>
            <person name="Masuzawa T."/>
            <person name="Saito M."/>
            <person name="Nakao R."/>
            <person name="Nikaido Y."/>
            <person name="Matsumoto M."/>
            <person name="Ogawa M."/>
            <person name="Yokoyama M."/>
            <person name="Hidaka Y."/>
            <person name="Tomita J."/>
            <person name="Sakakibara K."/>
            <person name="Suzuki K."/>
            <person name="Yasuda S."/>
            <person name="Sato H."/>
            <person name="Yamaguchi M."/>
            <person name="Yoshida S.I."/>
            <person name="Koizumi N."/>
            <person name="Kawamura Y."/>
        </authorList>
    </citation>
    <scope>NUCLEOTIDE SEQUENCE [LARGE SCALE GENOMIC DNA]</scope>
    <source>
        <strain evidence="2">E18</strain>
    </source>
</reference>
<proteinExistence type="predicted"/>
<evidence type="ECO:0000313" key="2">
    <source>
        <dbReference type="Proteomes" id="UP000245206"/>
    </source>
</evidence>
<dbReference type="RefSeq" id="WP_245918577.1">
    <property type="nucleotide sequence ID" value="NZ_BFAZ01000011.1"/>
</dbReference>
<dbReference type="AlphaFoldDB" id="A0A2P2DI77"/>
<accession>A0A2P2DI77</accession>
<comment type="caution">
    <text evidence="1">The sequence shown here is derived from an EMBL/GenBank/DDBJ whole genome shotgun (WGS) entry which is preliminary data.</text>
</comment>
<dbReference type="EMBL" id="BFAZ01000011">
    <property type="protein sequence ID" value="GBF44318.1"/>
    <property type="molecule type" value="Genomic_DNA"/>
</dbReference>
<sequence>MPEFPSFGRQSKVAFAPPSLAQPGIMNGLELGEIDSLSGGLMKYRADIRLFNGQILKKVRLPGPYIGLLGFLSGFKFGYREGQMVLVGFLQNRRDNPIVIQVYPFAAETKGKSSLLKHSTQFDSEETSVGHESGHRTKWDKNKVLFKDKLDTTRVQIDHTIPPILNSLEKAAQGETLKSILEEICDEITKITVQCTAPGTSSLTPDNSAKFLVIKGKLNTILSEVLKHY</sequence>
<gene>
    <name evidence="1" type="ORF">LPTSP2_36210</name>
</gene>
<name>A0A2P2DI77_9LEPT</name>
<keyword evidence="2" id="KW-1185">Reference proteome</keyword>
<evidence type="ECO:0000313" key="1">
    <source>
        <dbReference type="EMBL" id="GBF44318.1"/>
    </source>
</evidence>